<keyword evidence="2" id="KW-1185">Reference proteome</keyword>
<name>A0ACC0Y2Y6_9ROSI</name>
<proteinExistence type="predicted"/>
<protein>
    <submittedName>
        <fullName evidence="1">Uncharacterized protein</fullName>
    </submittedName>
</protein>
<dbReference type="EMBL" id="CM047744">
    <property type="protein sequence ID" value="KAJ0027873.1"/>
    <property type="molecule type" value="Genomic_DNA"/>
</dbReference>
<accession>A0ACC0Y2Y6</accession>
<organism evidence="1 2">
    <name type="scientific">Pistacia integerrima</name>
    <dbReference type="NCBI Taxonomy" id="434235"/>
    <lineage>
        <taxon>Eukaryota</taxon>
        <taxon>Viridiplantae</taxon>
        <taxon>Streptophyta</taxon>
        <taxon>Embryophyta</taxon>
        <taxon>Tracheophyta</taxon>
        <taxon>Spermatophyta</taxon>
        <taxon>Magnoliopsida</taxon>
        <taxon>eudicotyledons</taxon>
        <taxon>Gunneridae</taxon>
        <taxon>Pentapetalae</taxon>
        <taxon>rosids</taxon>
        <taxon>malvids</taxon>
        <taxon>Sapindales</taxon>
        <taxon>Anacardiaceae</taxon>
        <taxon>Pistacia</taxon>
    </lineage>
</organism>
<evidence type="ECO:0000313" key="1">
    <source>
        <dbReference type="EMBL" id="KAJ0027873.1"/>
    </source>
</evidence>
<evidence type="ECO:0000313" key="2">
    <source>
        <dbReference type="Proteomes" id="UP001163603"/>
    </source>
</evidence>
<dbReference type="Proteomes" id="UP001163603">
    <property type="component" value="Chromosome 9"/>
</dbReference>
<gene>
    <name evidence="1" type="ORF">Pint_35794</name>
</gene>
<reference evidence="2" key="1">
    <citation type="journal article" date="2023" name="G3 (Bethesda)">
        <title>Genome assembly and association tests identify interacting loci associated with vigor, precocity, and sex in interspecific pistachio rootstocks.</title>
        <authorList>
            <person name="Palmer W."/>
            <person name="Jacygrad E."/>
            <person name="Sagayaradj S."/>
            <person name="Cavanaugh K."/>
            <person name="Han R."/>
            <person name="Bertier L."/>
            <person name="Beede B."/>
            <person name="Kafkas S."/>
            <person name="Golino D."/>
            <person name="Preece J."/>
            <person name="Michelmore R."/>
        </authorList>
    </citation>
    <scope>NUCLEOTIDE SEQUENCE [LARGE SCALE GENOMIC DNA]</scope>
</reference>
<comment type="caution">
    <text evidence="1">The sequence shown here is derived from an EMBL/GenBank/DDBJ whole genome shotgun (WGS) entry which is preliminary data.</text>
</comment>
<sequence>MEKNLLPFIFLLSSPSLLHGNLALTSGTNDGSENNGDMLKFDQKLTCFGGFIKVHTELKIHPSHGQYYYGSKDHSGVGFGNFIEMGPLDGHLKPKNFTWLKKADLLFVDSPVGVGFSYVEDKKLLVKTDEEAASDLTILLKELFNENETLQRSPLFIFGESYGGRFAVTLGVSALRVIEAGELKIQLGAVALGDSWISPEDFVFTWAPFLKDVSRMDNNGLIKSNRLALRIKHQLAEGKYENATTSWIALENVIFRPSTYVDVYNFLHDLGNDLIIDGMTSKEFKGLGLDVICSTKGAEAWVQKLKLDGLEEFFSLKRFPLYCGNDESITKGFVTSYKNLFFHWILGSGHFVPAEQPCVSLQMVGNITRSPNY</sequence>